<dbReference type="InterPro" id="IPR039422">
    <property type="entry name" value="MarR/SlyA-like"/>
</dbReference>
<dbReference type="Pfam" id="PF12802">
    <property type="entry name" value="MarR_2"/>
    <property type="match status" value="1"/>
</dbReference>
<sequence>MKTLNPQGIDDMLLYRLGRVLGTAGSLITRICEGEFGITRREWRVLANLAKSDGLLSSELAEVAQLDRARTSRAVTALVAKQLVVRVHRPHDRRQVALHLSEAGRALYQAVLPRATAIHRELVAPLSPEQAAQLDALLALLQHQADTMQRDADLPKADRRRGGRKVGHDYRRGTPAGSAGEEGG</sequence>
<dbReference type="PRINTS" id="PR00598">
    <property type="entry name" value="HTHMARR"/>
</dbReference>
<dbReference type="EMBL" id="SLXH01000004">
    <property type="protein sequence ID" value="TCP19625.1"/>
    <property type="molecule type" value="Genomic_DNA"/>
</dbReference>
<dbReference type="SMART" id="SM00347">
    <property type="entry name" value="HTH_MARR"/>
    <property type="match status" value="1"/>
</dbReference>
<reference evidence="3 4" key="1">
    <citation type="submission" date="2019-03" db="EMBL/GenBank/DDBJ databases">
        <title>Genomic Encyclopedia of Type Strains, Phase IV (KMG-IV): sequencing the most valuable type-strain genomes for metagenomic binning, comparative biology and taxonomic classification.</title>
        <authorList>
            <person name="Goeker M."/>
        </authorList>
    </citation>
    <scope>NUCLEOTIDE SEQUENCE [LARGE SCALE GENOMIC DNA]</scope>
    <source>
        <strain evidence="3 4">DSM 1837</strain>
    </source>
</reference>
<keyword evidence="4" id="KW-1185">Reference proteome</keyword>
<accession>A0A4R2NEU0</accession>
<dbReference type="PANTHER" id="PTHR33164">
    <property type="entry name" value="TRANSCRIPTIONAL REGULATOR, MARR FAMILY"/>
    <property type="match status" value="1"/>
</dbReference>
<dbReference type="SUPFAM" id="SSF46785">
    <property type="entry name" value="Winged helix' DNA-binding domain"/>
    <property type="match status" value="1"/>
</dbReference>
<feature type="region of interest" description="Disordered" evidence="1">
    <location>
        <begin position="149"/>
        <end position="184"/>
    </location>
</feature>
<dbReference type="PANTHER" id="PTHR33164:SF43">
    <property type="entry name" value="HTH-TYPE TRANSCRIPTIONAL REPRESSOR YETL"/>
    <property type="match status" value="1"/>
</dbReference>
<dbReference type="GO" id="GO:0003700">
    <property type="term" value="F:DNA-binding transcription factor activity"/>
    <property type="evidence" value="ECO:0007669"/>
    <property type="project" value="InterPro"/>
</dbReference>
<dbReference type="PROSITE" id="PS50995">
    <property type="entry name" value="HTH_MARR_2"/>
    <property type="match status" value="1"/>
</dbReference>
<evidence type="ECO:0000259" key="2">
    <source>
        <dbReference type="PROSITE" id="PS50995"/>
    </source>
</evidence>
<dbReference type="AlphaFoldDB" id="A0A4R2NEU0"/>
<gene>
    <name evidence="3" type="ORF">EV674_10484</name>
</gene>
<evidence type="ECO:0000313" key="3">
    <source>
        <dbReference type="EMBL" id="TCP19625.1"/>
    </source>
</evidence>
<comment type="caution">
    <text evidence="3">The sequence shown here is derived from an EMBL/GenBank/DDBJ whole genome shotgun (WGS) entry which is preliminary data.</text>
</comment>
<dbReference type="GO" id="GO:0006950">
    <property type="term" value="P:response to stress"/>
    <property type="evidence" value="ECO:0007669"/>
    <property type="project" value="TreeGrafter"/>
</dbReference>
<evidence type="ECO:0000313" key="4">
    <source>
        <dbReference type="Proteomes" id="UP000295182"/>
    </source>
</evidence>
<dbReference type="RefSeq" id="WP_119011981.1">
    <property type="nucleotide sequence ID" value="NZ_QXNC01000002.1"/>
</dbReference>
<feature type="domain" description="HTH marR-type" evidence="2">
    <location>
        <begin position="10"/>
        <end position="143"/>
    </location>
</feature>
<name>A0A4R2NEU0_9BURK</name>
<organism evidence="3 4">
    <name type="scientific">Simplicispira metamorpha</name>
    <dbReference type="NCBI Taxonomy" id="80881"/>
    <lineage>
        <taxon>Bacteria</taxon>
        <taxon>Pseudomonadati</taxon>
        <taxon>Pseudomonadota</taxon>
        <taxon>Betaproteobacteria</taxon>
        <taxon>Burkholderiales</taxon>
        <taxon>Comamonadaceae</taxon>
        <taxon>Simplicispira</taxon>
    </lineage>
</organism>
<evidence type="ECO:0000256" key="1">
    <source>
        <dbReference type="SAM" id="MobiDB-lite"/>
    </source>
</evidence>
<proteinExistence type="predicted"/>
<dbReference type="InterPro" id="IPR000835">
    <property type="entry name" value="HTH_MarR-typ"/>
</dbReference>
<dbReference type="InterPro" id="IPR036388">
    <property type="entry name" value="WH-like_DNA-bd_sf"/>
</dbReference>
<protein>
    <submittedName>
        <fullName evidence="3">DNA-binding MarR family transcriptional regulator</fullName>
    </submittedName>
</protein>
<dbReference type="Gene3D" id="1.10.10.10">
    <property type="entry name" value="Winged helix-like DNA-binding domain superfamily/Winged helix DNA-binding domain"/>
    <property type="match status" value="1"/>
</dbReference>
<keyword evidence="3" id="KW-0238">DNA-binding</keyword>
<dbReference type="Proteomes" id="UP000295182">
    <property type="component" value="Unassembled WGS sequence"/>
</dbReference>
<dbReference type="InterPro" id="IPR036390">
    <property type="entry name" value="WH_DNA-bd_sf"/>
</dbReference>
<dbReference type="GO" id="GO:0003677">
    <property type="term" value="F:DNA binding"/>
    <property type="evidence" value="ECO:0007669"/>
    <property type="project" value="UniProtKB-KW"/>
</dbReference>
<dbReference type="OrthoDB" id="8654642at2"/>